<dbReference type="GO" id="GO:0016491">
    <property type="term" value="F:oxidoreductase activity"/>
    <property type="evidence" value="ECO:0007669"/>
    <property type="project" value="UniProtKB-KW"/>
</dbReference>
<dbReference type="Gene3D" id="3.50.50.60">
    <property type="entry name" value="FAD/NAD(P)-binding domain"/>
    <property type="match status" value="1"/>
</dbReference>
<proteinExistence type="predicted"/>
<dbReference type="EC" id="1.6.99.3" evidence="1"/>
<accession>A0A3B0P121</accession>
<sequence length="47" mass="5095">MKIIVLGTNHAGTTAVRTLKRLDPSCEVTTYDKNDAISFLGCGIALW</sequence>
<evidence type="ECO:0000313" key="2">
    <source>
        <dbReference type="Proteomes" id="UP000259864"/>
    </source>
</evidence>
<dbReference type="Proteomes" id="UP000259864">
    <property type="component" value="Chromosome 1"/>
</dbReference>
<keyword evidence="1" id="KW-0560">Oxidoreductase</keyword>
<dbReference type="AlphaFoldDB" id="A0A3B0P121"/>
<dbReference type="SUPFAM" id="SSF51905">
    <property type="entry name" value="FAD/NAD(P)-binding domain"/>
    <property type="match status" value="1"/>
</dbReference>
<dbReference type="EMBL" id="LS991949">
    <property type="protein sequence ID" value="SYV90808.1"/>
    <property type="molecule type" value="Genomic_DNA"/>
</dbReference>
<organism evidence="1 2">
    <name type="scientific">Metamycoplasma alkalescens</name>
    <dbReference type="NCBI Taxonomy" id="45363"/>
    <lineage>
        <taxon>Bacteria</taxon>
        <taxon>Bacillati</taxon>
        <taxon>Mycoplasmatota</taxon>
        <taxon>Mycoplasmoidales</taxon>
        <taxon>Metamycoplasmataceae</taxon>
        <taxon>Metamycoplasma</taxon>
    </lineage>
</organism>
<feature type="non-terminal residue" evidence="1">
    <location>
        <position position="47"/>
    </location>
</feature>
<dbReference type="InterPro" id="IPR036188">
    <property type="entry name" value="FAD/NAD-bd_sf"/>
</dbReference>
<name>A0A3B0P121_9BACT</name>
<gene>
    <name evidence="1" type="primary">nox_2</name>
    <name evidence="1" type="ORF">NCTC10135_01333</name>
</gene>
<reference evidence="2" key="1">
    <citation type="submission" date="2018-06" db="EMBL/GenBank/DDBJ databases">
        <authorList>
            <consortium name="Pathogen Informatics"/>
        </authorList>
    </citation>
    <scope>NUCLEOTIDE SEQUENCE [LARGE SCALE GENOMIC DNA]</scope>
    <source>
        <strain evidence="2">NCTC10135</strain>
    </source>
</reference>
<evidence type="ECO:0000313" key="1">
    <source>
        <dbReference type="EMBL" id="SYV90808.1"/>
    </source>
</evidence>
<protein>
    <submittedName>
        <fullName evidence="1">NADH oxidase</fullName>
        <ecNumber evidence="1">1.6.99.3</ecNumber>
    </submittedName>
</protein>
<dbReference type="KEGG" id="mala:NCTC10135_01333"/>